<feature type="region of interest" description="Disordered" evidence="1">
    <location>
        <begin position="336"/>
        <end position="360"/>
    </location>
</feature>
<feature type="compositionally biased region" description="Polar residues" evidence="1">
    <location>
        <begin position="116"/>
        <end position="125"/>
    </location>
</feature>
<feature type="compositionally biased region" description="Basic and acidic residues" evidence="1">
    <location>
        <begin position="253"/>
        <end position="263"/>
    </location>
</feature>
<dbReference type="Proteomes" id="UP000250266">
    <property type="component" value="Unassembled WGS sequence"/>
</dbReference>
<evidence type="ECO:0000313" key="2">
    <source>
        <dbReference type="EMBL" id="OCK83587.1"/>
    </source>
</evidence>
<evidence type="ECO:0000256" key="1">
    <source>
        <dbReference type="SAM" id="MobiDB-lite"/>
    </source>
</evidence>
<dbReference type="EMBL" id="KV744857">
    <property type="protein sequence ID" value="OCK83587.1"/>
    <property type="molecule type" value="Genomic_DNA"/>
</dbReference>
<name>A0A8E2EGG8_9PEZI</name>
<feature type="compositionally biased region" description="Basic and acidic residues" evidence="1">
    <location>
        <begin position="182"/>
        <end position="197"/>
    </location>
</feature>
<feature type="compositionally biased region" description="Acidic residues" evidence="1">
    <location>
        <begin position="101"/>
        <end position="110"/>
    </location>
</feature>
<proteinExistence type="predicted"/>
<gene>
    <name evidence="2" type="ORF">K432DRAFT_440722</name>
</gene>
<feature type="compositionally biased region" description="Basic and acidic residues" evidence="1">
    <location>
        <begin position="41"/>
        <end position="69"/>
    </location>
</feature>
<organism evidence="2 3">
    <name type="scientific">Lepidopterella palustris CBS 459.81</name>
    <dbReference type="NCBI Taxonomy" id="1314670"/>
    <lineage>
        <taxon>Eukaryota</taxon>
        <taxon>Fungi</taxon>
        <taxon>Dikarya</taxon>
        <taxon>Ascomycota</taxon>
        <taxon>Pezizomycotina</taxon>
        <taxon>Dothideomycetes</taxon>
        <taxon>Pleosporomycetidae</taxon>
        <taxon>Mytilinidiales</taxon>
        <taxon>Argynnaceae</taxon>
        <taxon>Lepidopterella</taxon>
    </lineage>
</organism>
<feature type="compositionally biased region" description="Polar residues" evidence="1">
    <location>
        <begin position="202"/>
        <end position="225"/>
    </location>
</feature>
<dbReference type="AlphaFoldDB" id="A0A8E2EGG8"/>
<keyword evidence="3" id="KW-1185">Reference proteome</keyword>
<protein>
    <submittedName>
        <fullName evidence="2">Uncharacterized protein</fullName>
    </submittedName>
</protein>
<feature type="region of interest" description="Disordered" evidence="1">
    <location>
        <begin position="41"/>
        <end position="132"/>
    </location>
</feature>
<reference evidence="2 3" key="1">
    <citation type="journal article" date="2016" name="Nat. Commun.">
        <title>Ectomycorrhizal ecology is imprinted in the genome of the dominant symbiotic fungus Cenococcum geophilum.</title>
        <authorList>
            <consortium name="DOE Joint Genome Institute"/>
            <person name="Peter M."/>
            <person name="Kohler A."/>
            <person name="Ohm R.A."/>
            <person name="Kuo A."/>
            <person name="Krutzmann J."/>
            <person name="Morin E."/>
            <person name="Arend M."/>
            <person name="Barry K.W."/>
            <person name="Binder M."/>
            <person name="Choi C."/>
            <person name="Clum A."/>
            <person name="Copeland A."/>
            <person name="Grisel N."/>
            <person name="Haridas S."/>
            <person name="Kipfer T."/>
            <person name="LaButti K."/>
            <person name="Lindquist E."/>
            <person name="Lipzen A."/>
            <person name="Maire R."/>
            <person name="Meier B."/>
            <person name="Mihaltcheva S."/>
            <person name="Molinier V."/>
            <person name="Murat C."/>
            <person name="Poggeler S."/>
            <person name="Quandt C.A."/>
            <person name="Sperisen C."/>
            <person name="Tritt A."/>
            <person name="Tisserant E."/>
            <person name="Crous P.W."/>
            <person name="Henrissat B."/>
            <person name="Nehls U."/>
            <person name="Egli S."/>
            <person name="Spatafora J.W."/>
            <person name="Grigoriev I.V."/>
            <person name="Martin F.M."/>
        </authorList>
    </citation>
    <scope>NUCLEOTIDE SEQUENCE [LARGE SCALE GENOMIC DNA]</scope>
    <source>
        <strain evidence="2 3">CBS 459.81</strain>
    </source>
</reference>
<feature type="region of interest" description="Disordered" evidence="1">
    <location>
        <begin position="169"/>
        <end position="279"/>
    </location>
</feature>
<sequence length="403" mass="45465">MPPALSEYSSVESQDDGFVEDVEDHAEKKFMHTLRSVETDFERDFVEDSEENFKESPECVEEIKGDKTKTTGRSSPLSRSSKSKSKRPKILCGLGSQDTIEISEGEDEDIQYLGTPHTSSYTTHAEVQGHQRDGVCYDERYHPLDNYIRPKRAVKVKLEYGCGHLASEDTGIESVELISDSGSEHEEDGAKLEEKSKKNLRTPASPTRHSSRVSQQQEISNNANIHPQDDYLEELGIIVRKRPSRGEQDEDEELRKGKRDVSSQRRKASPQVVIRPKSSTRYAESLDVYDLTPEESYFPHDEDSWFEGGGFQLSPNIRIYEEPEEVQKAAITNAPKARSFDDDFPKENVQISSRGSSQDSWDGIRIQTFQEFINDEAQADPGGGSSSHTHIDAFSLLTHLSVE</sequence>
<evidence type="ECO:0000313" key="3">
    <source>
        <dbReference type="Proteomes" id="UP000250266"/>
    </source>
</evidence>
<dbReference type="OrthoDB" id="5430111at2759"/>
<accession>A0A8E2EGG8</accession>
<feature type="compositionally biased region" description="Polar residues" evidence="1">
    <location>
        <begin position="349"/>
        <end position="360"/>
    </location>
</feature>